<feature type="binding site" evidence="2">
    <location>
        <position position="89"/>
    </location>
    <ligand>
        <name>glutathione</name>
        <dbReference type="ChEBI" id="CHEBI:57925"/>
    </ligand>
</feature>
<dbReference type="Gene3D" id="3.40.30.10">
    <property type="entry name" value="Glutaredoxin"/>
    <property type="match status" value="1"/>
</dbReference>
<dbReference type="Pfam" id="PF13410">
    <property type="entry name" value="GST_C_2"/>
    <property type="match status" value="1"/>
</dbReference>
<evidence type="ECO:0000256" key="3">
    <source>
        <dbReference type="PIRSR" id="PIRSR015753-3"/>
    </source>
</evidence>
<feature type="active site" description="Nucleophile" evidence="1">
    <location>
        <position position="56"/>
    </location>
</feature>
<dbReference type="InterPro" id="IPR036282">
    <property type="entry name" value="Glutathione-S-Trfase_C_sf"/>
</dbReference>
<feature type="active site" description="Proton donor/acceptor" evidence="1">
    <location>
        <position position="189"/>
    </location>
</feature>
<dbReference type="InterPro" id="IPR010987">
    <property type="entry name" value="Glutathione-S-Trfase_C-like"/>
</dbReference>
<dbReference type="InterPro" id="IPR047047">
    <property type="entry name" value="GST_Omega-like_C"/>
</dbReference>
<dbReference type="RefSeq" id="WP_141199763.1">
    <property type="nucleotide sequence ID" value="NZ_CP041186.1"/>
</dbReference>
<feature type="site" description="Lowers pKa of active site Cys" evidence="3">
    <location>
        <position position="290"/>
    </location>
</feature>
<dbReference type="PANTHER" id="PTHR32419">
    <property type="entry name" value="GLUTATHIONYL-HYDROQUINONE REDUCTASE"/>
    <property type="match status" value="1"/>
</dbReference>
<dbReference type="EMBL" id="CP041186">
    <property type="protein sequence ID" value="QDG53302.1"/>
    <property type="molecule type" value="Genomic_DNA"/>
</dbReference>
<evidence type="ECO:0000256" key="2">
    <source>
        <dbReference type="PIRSR" id="PIRSR015753-2"/>
    </source>
</evidence>
<dbReference type="AlphaFoldDB" id="A0A4Y6PYA6"/>
<dbReference type="InterPro" id="IPR036249">
    <property type="entry name" value="Thioredoxin-like_sf"/>
</dbReference>
<dbReference type="PANTHER" id="PTHR32419:SF6">
    <property type="entry name" value="GLUTATHIONE S-TRANSFERASE OMEGA-LIKE 1-RELATED"/>
    <property type="match status" value="1"/>
</dbReference>
<keyword evidence="6" id="KW-1185">Reference proteome</keyword>
<evidence type="ECO:0000256" key="1">
    <source>
        <dbReference type="PIRSR" id="PIRSR015753-1"/>
    </source>
</evidence>
<dbReference type="SUPFAM" id="SSF47616">
    <property type="entry name" value="GST C-terminal domain-like"/>
    <property type="match status" value="1"/>
</dbReference>
<accession>A0A5B8Y9Z6</accession>
<feature type="binding site" evidence="2">
    <location>
        <begin position="142"/>
        <end position="143"/>
    </location>
    <ligand>
        <name>glutathione</name>
        <dbReference type="ChEBI" id="CHEBI:57925"/>
    </ligand>
</feature>
<dbReference type="InterPro" id="IPR040079">
    <property type="entry name" value="Glutathione_S-Trfase"/>
</dbReference>
<evidence type="ECO:0000259" key="4">
    <source>
        <dbReference type="PROSITE" id="PS50405"/>
    </source>
</evidence>
<feature type="binding site" evidence="2">
    <location>
        <begin position="124"/>
        <end position="127"/>
    </location>
    <ligand>
        <name>glutathione</name>
        <dbReference type="ChEBI" id="CHEBI:57925"/>
    </ligand>
</feature>
<feature type="domain" description="GST C-terminal" evidence="4">
    <location>
        <begin position="166"/>
        <end position="290"/>
    </location>
</feature>
<sequence>MGKMIDGEWTTEWYGSDEEGHFQREDTVFHGRVDAQPESEHPVESGRYHLYVSWACPWAHRTLIARTLLGLDEHISITAVHWFMGDEGWEFRPDEDPDAHADAINGKEFLRQIYKQADDHYTGRVTVPVLWDKEKGTIVNNESREILRMFSTQFGELANGEIDLCPDELREEVDRVIDEIYEPVNNGVYSAGFADSQKAYDEAVDTLFDALAHWNEVLGEQRYLCGDQFTEADICMFTTLVRFDPVYATHFKCNRHRLLEFDNLWNYTKEIYQMPGVAETCNLRHIKNHYYQSHPTVNPKRIVAQGFEVDYDAPHDRDRF</sequence>
<dbReference type="CDD" id="cd03190">
    <property type="entry name" value="GST_C_Omega_like"/>
    <property type="match status" value="1"/>
</dbReference>
<evidence type="ECO:0000313" key="5">
    <source>
        <dbReference type="EMBL" id="QDG53302.1"/>
    </source>
</evidence>
<evidence type="ECO:0000313" key="6">
    <source>
        <dbReference type="Proteomes" id="UP000315995"/>
    </source>
</evidence>
<proteinExistence type="predicted"/>
<name>A0A4Y6PYA6_PERCE</name>
<dbReference type="SFLD" id="SFLDG01148">
    <property type="entry name" value="Xi_(cytGST)"/>
    <property type="match status" value="1"/>
</dbReference>
<keyword evidence="5" id="KW-0808">Transferase</keyword>
<dbReference type="PIRSF" id="PIRSF015753">
    <property type="entry name" value="GST"/>
    <property type="match status" value="1"/>
</dbReference>
<dbReference type="SFLD" id="SFLDG01206">
    <property type="entry name" value="Xi.1"/>
    <property type="match status" value="1"/>
</dbReference>
<dbReference type="Pfam" id="PF13409">
    <property type="entry name" value="GST_N_2"/>
    <property type="match status" value="1"/>
</dbReference>
<dbReference type="Proteomes" id="UP000315995">
    <property type="component" value="Chromosome"/>
</dbReference>
<protein>
    <submittedName>
        <fullName evidence="5">Glutathione S-transferase family protein</fullName>
    </submittedName>
</protein>
<dbReference type="PROSITE" id="PS50405">
    <property type="entry name" value="GST_CTER"/>
    <property type="match status" value="1"/>
</dbReference>
<dbReference type="Gene3D" id="1.20.1050.10">
    <property type="match status" value="1"/>
</dbReference>
<accession>A0A4Y6PYA6</accession>
<organism evidence="5 6">
    <name type="scientific">Persicimonas caeni</name>
    <dbReference type="NCBI Taxonomy" id="2292766"/>
    <lineage>
        <taxon>Bacteria</taxon>
        <taxon>Deltaproteobacteria</taxon>
        <taxon>Bradymonadales</taxon>
        <taxon>Bradymonadaceae</taxon>
        <taxon>Persicimonas</taxon>
    </lineage>
</organism>
<feature type="site" description="Lowers pKa of active site Cys" evidence="3">
    <location>
        <position position="247"/>
    </location>
</feature>
<dbReference type="GO" id="GO:0004364">
    <property type="term" value="F:glutathione transferase activity"/>
    <property type="evidence" value="ECO:0007669"/>
    <property type="project" value="InterPro"/>
</dbReference>
<dbReference type="InterPro" id="IPR016639">
    <property type="entry name" value="GST_Omega/GSH"/>
</dbReference>
<dbReference type="GO" id="GO:0005737">
    <property type="term" value="C:cytoplasm"/>
    <property type="evidence" value="ECO:0007669"/>
    <property type="project" value="TreeGrafter"/>
</dbReference>
<dbReference type="SUPFAM" id="SSF52833">
    <property type="entry name" value="Thioredoxin-like"/>
    <property type="match status" value="1"/>
</dbReference>
<dbReference type="InterPro" id="IPR004045">
    <property type="entry name" value="Glutathione_S-Trfase_N"/>
</dbReference>
<dbReference type="SFLD" id="SFLDS00019">
    <property type="entry name" value="Glutathione_Transferase_(cytos"/>
    <property type="match status" value="1"/>
</dbReference>
<reference evidence="5 6" key="1">
    <citation type="submission" date="2019-06" db="EMBL/GenBank/DDBJ databases">
        <title>Persicimonas caeni gen. nov., sp. nov., a predatory bacterium isolated from solar saltern.</title>
        <authorList>
            <person name="Wang S."/>
        </authorList>
    </citation>
    <scope>NUCLEOTIDE SEQUENCE [LARGE SCALE GENOMIC DNA]</scope>
    <source>
        <strain evidence="5 6">YN101</strain>
    </source>
</reference>
<gene>
    <name evidence="5" type="ORF">FIV42_21915</name>
</gene>
<dbReference type="OrthoDB" id="9769158at2"/>